<dbReference type="Gene3D" id="3.40.50.300">
    <property type="entry name" value="P-loop containing nucleotide triphosphate hydrolases"/>
    <property type="match status" value="1"/>
</dbReference>
<evidence type="ECO:0000259" key="2">
    <source>
        <dbReference type="Pfam" id="PF09250"/>
    </source>
</evidence>
<dbReference type="Pfam" id="PF09250">
    <property type="entry name" value="Prim-Pol"/>
    <property type="match status" value="1"/>
</dbReference>
<dbReference type="EMBL" id="CP092362">
    <property type="protein sequence ID" value="ULN42082.1"/>
    <property type="molecule type" value="Genomic_DNA"/>
</dbReference>
<accession>A0ABY3TKW6</accession>
<evidence type="ECO:0000313" key="4">
    <source>
        <dbReference type="Proteomes" id="UP001055337"/>
    </source>
</evidence>
<dbReference type="Pfam" id="PF13481">
    <property type="entry name" value="AAA_25"/>
    <property type="match status" value="1"/>
</dbReference>
<name>A0ABY3TKW6_9MYCO</name>
<gene>
    <name evidence="3" type="ORF">MI149_02840</name>
</gene>
<dbReference type="SUPFAM" id="SSF52540">
    <property type="entry name" value="P-loop containing nucleoside triphosphate hydrolases"/>
    <property type="match status" value="1"/>
</dbReference>
<feature type="domain" description="DNA primase/polymerase bifunctional N-terminal" evidence="2">
    <location>
        <begin position="113"/>
        <end position="216"/>
    </location>
</feature>
<evidence type="ECO:0000256" key="1">
    <source>
        <dbReference type="SAM" id="MobiDB-lite"/>
    </source>
</evidence>
<sequence length="795" mass="87656">MSAGADDVTRTLPAERGPRKPGQPGGFGSAARRYRRRGFLGTLPLPPSEKHPPPAGFTGGGKPHPTDAQLSQWIRQQPRGNIALRLAEVPRGLLDDRDDLPPIYAGNNVDGWELVGIDVDNYSKGDGPPKRGAEQLRDLESELGQLPVTALSGARLHTGSCIAVYLVPKSYRFTGKAADSIEVIQKRHRYMVVHPSTNPDAKGADGQPAIYEWGRGAPSKLADAGAESLERFEDGMPTLADIAVLPEAWFTRLTRGGMGETEDPISEMTDGELWEWLKNRPGYGDAMCSLMKAAVDEWVAKIEASASSHDVLRDAQWRLLNLAAEGHAGIAAALEEVTRTGLPAALGKRDVETLSAEVGRSIAGALDKIQPRWRMASGRDYVPDDRCAIDTTRFDCDAWAERVLGRLGDDSVTGGEASELVHEAELAYRRRKADQLARQRLAVEDWREPDDEGDLNYQIANPEPDEGDLVAGLVRSRGIVLVNAQYKTGKTTLASVNLPKALVTGRPFLRKFGVAFGSDECVGIWNLEVDRQDLVDWLERAEIPPEQRDRIFPKCLRGNRSVDFRNERAIEWTVQWLRDRRITVWIIDPLSKLYRGEENSSTEFNEWWSALEEIMRRAGVRVTVLVHHSGHGGEGRARGTSAMMGNPDVLIEYRHGGEHGELPPDNKRYLRTFGRRIDQPNVTLDFNPVTLELFVDENGGTRAENQNRHLALRLWDALKAADKPLNQGELFAAAGRKAKGKNTARARAAIDYAQGEGWITVEKSGNANLHSVGAVDPYAGHRVRLNSPGEGDVTE</sequence>
<proteinExistence type="predicted"/>
<dbReference type="Proteomes" id="UP001055337">
    <property type="component" value="Chromosome"/>
</dbReference>
<dbReference type="InterPro" id="IPR015330">
    <property type="entry name" value="DNA_primase/pol_bifunc_N"/>
</dbReference>
<protein>
    <submittedName>
        <fullName evidence="3">AAA family ATPase</fullName>
    </submittedName>
</protein>
<reference evidence="3" key="1">
    <citation type="submission" date="2022-08" db="EMBL/GenBank/DDBJ databases">
        <title>Whole genome sequencing of non-tuberculosis mycobacteria type-strains.</title>
        <authorList>
            <person name="Igarashi Y."/>
            <person name="Osugi A."/>
            <person name="Mitarai S."/>
        </authorList>
    </citation>
    <scope>NUCLEOTIDE SEQUENCE</scope>
    <source>
        <strain evidence="3">JCM 16369</strain>
    </source>
</reference>
<dbReference type="InterPro" id="IPR027417">
    <property type="entry name" value="P-loop_NTPase"/>
</dbReference>
<evidence type="ECO:0000313" key="3">
    <source>
        <dbReference type="EMBL" id="ULN42082.1"/>
    </source>
</evidence>
<keyword evidence="4" id="KW-1185">Reference proteome</keyword>
<feature type="region of interest" description="Disordered" evidence="1">
    <location>
        <begin position="1"/>
        <end position="68"/>
    </location>
</feature>
<organism evidence="3 4">
    <name type="scientific">Mycolicibacterium crocinum</name>
    <dbReference type="NCBI Taxonomy" id="388459"/>
    <lineage>
        <taxon>Bacteria</taxon>
        <taxon>Bacillati</taxon>
        <taxon>Actinomycetota</taxon>
        <taxon>Actinomycetes</taxon>
        <taxon>Mycobacteriales</taxon>
        <taxon>Mycobacteriaceae</taxon>
        <taxon>Mycolicibacterium</taxon>
    </lineage>
</organism>